<protein>
    <submittedName>
        <fullName evidence="6">LacI family DNA-binding transcriptional regulator</fullName>
    </submittedName>
</protein>
<evidence type="ECO:0000313" key="7">
    <source>
        <dbReference type="Proteomes" id="UP000317812"/>
    </source>
</evidence>
<sequence>MSNNSLRKNPGFASATEVARLAGVSRSAVSRTFTPGRSVSEDTRRKVLAAAEALNYHVNHLARGLSREESRPVCILGGNLSFPWQSSLLDHLTRRLHQAGRAVMVINTDDDETSAREALQQTLNYRSTATIVLSGKPPGSLIELCLQSGQQVIAINRMGQFPSADNIDIDYSSTMKEAFDHLLAAHCRRLAVVSSSARSPSMITRETRFLDAAAETGSEVTLIRPGSASYQTGVLAARELLSQASVPDGVFCVTDLIACGFIDAARHEFGLRIPEDISVIGFDDIEQASWLGYQLTTFAQPLAEMAEAACDMLLAADAEKPARRVFRAQLVKRRTTGLARRRCACTGLQKP</sequence>
<dbReference type="EMBL" id="CP035382">
    <property type="protein sequence ID" value="QDK20049.1"/>
    <property type="molecule type" value="Genomic_DNA"/>
</dbReference>
<dbReference type="Gene3D" id="3.40.50.2300">
    <property type="match status" value="2"/>
</dbReference>
<dbReference type="Proteomes" id="UP000317812">
    <property type="component" value="Chromosome"/>
</dbReference>
<keyword evidence="1" id="KW-0678">Repressor</keyword>
<dbReference type="PANTHER" id="PTHR30146:SF95">
    <property type="entry name" value="RIBOSE OPERON REPRESSOR"/>
    <property type="match status" value="1"/>
</dbReference>
<dbReference type="InterPro" id="IPR046335">
    <property type="entry name" value="LacI/GalR-like_sensor"/>
</dbReference>
<dbReference type="InterPro" id="IPR000843">
    <property type="entry name" value="HTH_LacI"/>
</dbReference>
<dbReference type="SUPFAM" id="SSF47413">
    <property type="entry name" value="lambda repressor-like DNA-binding domains"/>
    <property type="match status" value="1"/>
</dbReference>
<proteinExistence type="predicted"/>
<keyword evidence="4" id="KW-0804">Transcription</keyword>
<dbReference type="AlphaFoldDB" id="A0AAP9ALD8"/>
<evidence type="ECO:0000259" key="5">
    <source>
        <dbReference type="PROSITE" id="PS50932"/>
    </source>
</evidence>
<dbReference type="SMART" id="SM00354">
    <property type="entry name" value="HTH_LACI"/>
    <property type="match status" value="1"/>
</dbReference>
<dbReference type="PANTHER" id="PTHR30146">
    <property type="entry name" value="LACI-RELATED TRANSCRIPTIONAL REPRESSOR"/>
    <property type="match status" value="1"/>
</dbReference>
<gene>
    <name evidence="6" type="ORF">ES815_17780</name>
</gene>
<keyword evidence="2" id="KW-0805">Transcription regulation</keyword>
<dbReference type="Gene3D" id="1.10.260.40">
    <property type="entry name" value="lambda repressor-like DNA-binding domains"/>
    <property type="match status" value="1"/>
</dbReference>
<dbReference type="SUPFAM" id="SSF53822">
    <property type="entry name" value="Periplasmic binding protein-like I"/>
    <property type="match status" value="1"/>
</dbReference>
<dbReference type="GO" id="GO:0003700">
    <property type="term" value="F:DNA-binding transcription factor activity"/>
    <property type="evidence" value="ECO:0007669"/>
    <property type="project" value="TreeGrafter"/>
</dbReference>
<dbReference type="Pfam" id="PF13377">
    <property type="entry name" value="Peripla_BP_3"/>
    <property type="match status" value="1"/>
</dbReference>
<name>A0AAP9ALD8_9ENTR</name>
<keyword evidence="3 6" id="KW-0238">DNA-binding</keyword>
<evidence type="ECO:0000256" key="1">
    <source>
        <dbReference type="ARBA" id="ARBA00022491"/>
    </source>
</evidence>
<dbReference type="InterPro" id="IPR028082">
    <property type="entry name" value="Peripla_BP_I"/>
</dbReference>
<evidence type="ECO:0000256" key="2">
    <source>
        <dbReference type="ARBA" id="ARBA00023015"/>
    </source>
</evidence>
<dbReference type="PROSITE" id="PS50932">
    <property type="entry name" value="HTH_LACI_2"/>
    <property type="match status" value="1"/>
</dbReference>
<dbReference type="CDD" id="cd01392">
    <property type="entry name" value="HTH_LacI"/>
    <property type="match status" value="1"/>
</dbReference>
<evidence type="ECO:0000256" key="4">
    <source>
        <dbReference type="ARBA" id="ARBA00023163"/>
    </source>
</evidence>
<dbReference type="RefSeq" id="WP_142488973.1">
    <property type="nucleotide sequence ID" value="NZ_CP035382.1"/>
</dbReference>
<organism evidence="6 7">
    <name type="scientific">Leclercia adecarboxylata</name>
    <dbReference type="NCBI Taxonomy" id="83655"/>
    <lineage>
        <taxon>Bacteria</taxon>
        <taxon>Pseudomonadati</taxon>
        <taxon>Pseudomonadota</taxon>
        <taxon>Gammaproteobacteria</taxon>
        <taxon>Enterobacterales</taxon>
        <taxon>Enterobacteriaceae</taxon>
        <taxon>Leclercia</taxon>
    </lineage>
</organism>
<dbReference type="InterPro" id="IPR010982">
    <property type="entry name" value="Lambda_DNA-bd_dom_sf"/>
</dbReference>
<evidence type="ECO:0000313" key="6">
    <source>
        <dbReference type="EMBL" id="QDK20049.1"/>
    </source>
</evidence>
<dbReference type="Pfam" id="PF00356">
    <property type="entry name" value="LacI"/>
    <property type="match status" value="1"/>
</dbReference>
<dbReference type="GO" id="GO:0000976">
    <property type="term" value="F:transcription cis-regulatory region binding"/>
    <property type="evidence" value="ECO:0007669"/>
    <property type="project" value="TreeGrafter"/>
</dbReference>
<feature type="domain" description="HTH lacI-type" evidence="5">
    <location>
        <begin position="13"/>
        <end position="67"/>
    </location>
</feature>
<accession>A0AAP9ALD8</accession>
<dbReference type="CDD" id="cd06278">
    <property type="entry name" value="PBP1_LacI-like"/>
    <property type="match status" value="1"/>
</dbReference>
<evidence type="ECO:0000256" key="3">
    <source>
        <dbReference type="ARBA" id="ARBA00023125"/>
    </source>
</evidence>
<reference evidence="6 7" key="1">
    <citation type="submission" date="2019-01" db="EMBL/GenBank/DDBJ databases">
        <title>Florfenicol resistance in Enterobacteriaceae and whole-genome sequence analysis of florfenicol-resistant Leclercia adecarboxylata strain R25.</title>
        <authorList>
            <person name="Bao Q."/>
            <person name="Ying Y."/>
        </authorList>
    </citation>
    <scope>NUCLEOTIDE SEQUENCE [LARGE SCALE GENOMIC DNA]</scope>
    <source>
        <strain evidence="6 7">R25</strain>
    </source>
</reference>